<dbReference type="InterPro" id="IPR018081">
    <property type="entry name" value="Anaphylatoxin_comp_syst"/>
</dbReference>
<dbReference type="InterPro" id="IPR011625">
    <property type="entry name" value="A2M_N_BRD"/>
</dbReference>
<feature type="domain" description="Anaphylatoxin-like" evidence="5">
    <location>
        <begin position="680"/>
        <end position="724"/>
    </location>
</feature>
<dbReference type="InterPro" id="IPR018933">
    <property type="entry name" value="Netrin_module_non-TIMP"/>
</dbReference>
<reference evidence="7" key="1">
    <citation type="journal article" date="2016" name="Ticks Tick Borne Dis.">
        <title>De novo assembly and annotation of the salivary gland transcriptome of Rhipicephalus appendiculatus male and female ticks during blood feeding.</title>
        <authorList>
            <person name="de Castro M.H."/>
            <person name="de Klerk D."/>
            <person name="Pienaar R."/>
            <person name="Latif A.A."/>
            <person name="Rees D.J."/>
            <person name="Mans B.J."/>
        </authorList>
    </citation>
    <scope>NUCLEOTIDE SEQUENCE</scope>
    <source>
        <tissue evidence="7">Salivary glands</tissue>
    </source>
</reference>
<dbReference type="InterPro" id="IPR000020">
    <property type="entry name" value="Anaphylatoxin/fibulin"/>
</dbReference>
<dbReference type="Gene3D" id="2.60.40.1940">
    <property type="match status" value="1"/>
</dbReference>
<accession>A0A131YWM0</accession>
<keyword evidence="3" id="KW-1015">Disulfide bond</keyword>
<dbReference type="Gene3D" id="2.40.50.120">
    <property type="match status" value="1"/>
</dbReference>
<dbReference type="SMART" id="SM01359">
    <property type="entry name" value="A2M_N_2"/>
    <property type="match status" value="1"/>
</dbReference>
<dbReference type="EMBL" id="GEDV01005605">
    <property type="protein sequence ID" value="JAP82952.1"/>
    <property type="molecule type" value="Transcribed_RNA"/>
</dbReference>
<dbReference type="InterPro" id="IPR011626">
    <property type="entry name" value="Alpha-macroglobulin_TED"/>
</dbReference>
<feature type="chain" id="PRO_5007286200" evidence="4">
    <location>
        <begin position="23"/>
        <end position="1682"/>
    </location>
</feature>
<evidence type="ECO:0000313" key="7">
    <source>
        <dbReference type="EMBL" id="JAP82952.1"/>
    </source>
</evidence>
<dbReference type="InterPro" id="IPR008993">
    <property type="entry name" value="TIMP-like_OB-fold"/>
</dbReference>
<dbReference type="Pfam" id="PF01835">
    <property type="entry name" value="MG2"/>
    <property type="match status" value="1"/>
</dbReference>
<dbReference type="Gene3D" id="2.60.120.1540">
    <property type="match status" value="1"/>
</dbReference>
<dbReference type="Pfam" id="PF07677">
    <property type="entry name" value="A2M_recep"/>
    <property type="match status" value="1"/>
</dbReference>
<evidence type="ECO:0000256" key="1">
    <source>
        <dbReference type="ARBA" id="ARBA00004613"/>
    </source>
</evidence>
<dbReference type="PROSITE" id="PS50189">
    <property type="entry name" value="NTR"/>
    <property type="match status" value="1"/>
</dbReference>
<dbReference type="InterPro" id="IPR050473">
    <property type="entry name" value="A2M/Complement_sys"/>
</dbReference>
<dbReference type="Pfam" id="PF00207">
    <property type="entry name" value="A2M"/>
    <property type="match status" value="1"/>
</dbReference>
<dbReference type="SUPFAM" id="SSF50242">
    <property type="entry name" value="TIMP-like"/>
    <property type="match status" value="1"/>
</dbReference>
<dbReference type="Pfam" id="PF17791">
    <property type="entry name" value="MG3"/>
    <property type="match status" value="1"/>
</dbReference>
<evidence type="ECO:0000259" key="5">
    <source>
        <dbReference type="PROSITE" id="PS01178"/>
    </source>
</evidence>
<dbReference type="SMART" id="SM00643">
    <property type="entry name" value="C345C"/>
    <property type="match status" value="1"/>
</dbReference>
<dbReference type="Pfam" id="PF01759">
    <property type="entry name" value="NTR"/>
    <property type="match status" value="1"/>
</dbReference>
<dbReference type="InterPro" id="IPR008930">
    <property type="entry name" value="Terpenoid_cyclase/PrenylTrfase"/>
</dbReference>
<dbReference type="Pfam" id="PF17789">
    <property type="entry name" value="MG4"/>
    <property type="match status" value="1"/>
</dbReference>
<dbReference type="PANTHER" id="PTHR11412">
    <property type="entry name" value="MACROGLOBULIN / COMPLEMENT"/>
    <property type="match status" value="1"/>
</dbReference>
<dbReference type="InterPro" id="IPR040839">
    <property type="entry name" value="MG4"/>
</dbReference>
<dbReference type="InterPro" id="IPR001599">
    <property type="entry name" value="Macroglobln_a2"/>
</dbReference>
<dbReference type="Gene3D" id="1.20.91.20">
    <property type="entry name" value="Anaphylotoxins (complement system)"/>
    <property type="match status" value="1"/>
</dbReference>
<dbReference type="GO" id="GO:0004866">
    <property type="term" value="F:endopeptidase inhibitor activity"/>
    <property type="evidence" value="ECO:0007669"/>
    <property type="project" value="InterPro"/>
</dbReference>
<evidence type="ECO:0000256" key="2">
    <source>
        <dbReference type="ARBA" id="ARBA00022525"/>
    </source>
</evidence>
<dbReference type="InterPro" id="IPR036595">
    <property type="entry name" value="A-macroglobulin_rcpt-bd_sf"/>
</dbReference>
<keyword evidence="2" id="KW-0964">Secreted</keyword>
<evidence type="ECO:0000259" key="6">
    <source>
        <dbReference type="PROSITE" id="PS50189"/>
    </source>
</evidence>
<dbReference type="Pfam" id="PF17790">
    <property type="entry name" value="MG1"/>
    <property type="match status" value="1"/>
</dbReference>
<feature type="domain" description="NTR" evidence="6">
    <location>
        <begin position="1540"/>
        <end position="1680"/>
    </location>
</feature>
<dbReference type="Pfam" id="PF07678">
    <property type="entry name" value="TED_complement"/>
    <property type="match status" value="1"/>
</dbReference>
<proteinExistence type="predicted"/>
<dbReference type="SUPFAM" id="SSF49410">
    <property type="entry name" value="Alpha-macroglobulin receptor domain"/>
    <property type="match status" value="1"/>
</dbReference>
<dbReference type="InterPro" id="IPR009048">
    <property type="entry name" value="A-macroglobulin_rcpt-bd"/>
</dbReference>
<evidence type="ECO:0000256" key="4">
    <source>
        <dbReference type="SAM" id="SignalP"/>
    </source>
</evidence>
<dbReference type="InterPro" id="IPR013783">
    <property type="entry name" value="Ig-like_fold"/>
</dbReference>
<dbReference type="Gene3D" id="2.60.40.1930">
    <property type="match status" value="3"/>
</dbReference>
<dbReference type="GO" id="GO:0005615">
    <property type="term" value="C:extracellular space"/>
    <property type="evidence" value="ECO:0007669"/>
    <property type="project" value="InterPro"/>
</dbReference>
<dbReference type="InterPro" id="IPR041555">
    <property type="entry name" value="MG3"/>
</dbReference>
<dbReference type="Gene3D" id="6.20.50.160">
    <property type="match status" value="1"/>
</dbReference>
<dbReference type="SUPFAM" id="SSF48239">
    <property type="entry name" value="Terpenoid cyclases/Protein prenyltransferases"/>
    <property type="match status" value="1"/>
</dbReference>
<feature type="signal peptide" evidence="4">
    <location>
        <begin position="1"/>
        <end position="22"/>
    </location>
</feature>
<dbReference type="PANTHER" id="PTHR11412:SF166">
    <property type="entry name" value="NTR DOMAIN-CONTAINING PROTEIN"/>
    <property type="match status" value="1"/>
</dbReference>
<dbReference type="Gene3D" id="2.60.40.10">
    <property type="entry name" value="Immunoglobulins"/>
    <property type="match status" value="2"/>
</dbReference>
<dbReference type="InterPro" id="IPR001134">
    <property type="entry name" value="Netrin_domain"/>
</dbReference>
<comment type="subcellular location">
    <subcellularLocation>
        <location evidence="1">Secreted</location>
    </subcellularLocation>
</comment>
<evidence type="ECO:0000256" key="3">
    <source>
        <dbReference type="ARBA" id="ARBA00023157"/>
    </source>
</evidence>
<dbReference type="SMART" id="SM01361">
    <property type="entry name" value="A2M_recep"/>
    <property type="match status" value="1"/>
</dbReference>
<keyword evidence="4" id="KW-0732">Signal</keyword>
<dbReference type="InterPro" id="IPR041425">
    <property type="entry name" value="C3/4/5_MG1"/>
</dbReference>
<dbReference type="PROSITE" id="PS01178">
    <property type="entry name" value="ANAPHYLATOXIN_2"/>
    <property type="match status" value="1"/>
</dbReference>
<name>A0A131YWM0_RHIAP</name>
<dbReference type="SMART" id="SM01360">
    <property type="entry name" value="A2M"/>
    <property type="match status" value="1"/>
</dbReference>
<dbReference type="Pfam" id="PF07703">
    <property type="entry name" value="A2M_BRD"/>
    <property type="match status" value="1"/>
</dbReference>
<protein>
    <submittedName>
        <fullName evidence="7">CD109 antigen (Gov platelet alloantigens)</fullName>
    </submittedName>
</protein>
<dbReference type="Gene3D" id="1.50.10.20">
    <property type="match status" value="1"/>
</dbReference>
<dbReference type="SUPFAM" id="SSF47686">
    <property type="entry name" value="Anaphylotoxins (complement system)"/>
    <property type="match status" value="1"/>
</dbReference>
<dbReference type="InterPro" id="IPR002890">
    <property type="entry name" value="MG2"/>
</dbReference>
<dbReference type="Gene3D" id="2.20.130.20">
    <property type="match status" value="1"/>
</dbReference>
<sequence>MANALAAACAIYVILCSRLVLADENCFVVAPNVFRVGTTETLALMVDGGPKTVTVALRNFPNSPTNFFYRTYYVSTGSPRITDIIVRATDVPDLQYELNNVYVTLEVTCGTLWKRSTQVLVSPASGEHFFLQVEKPIYHPGENVNIRFLAVDGRLKPSESIFRLEVRNPQNVIVERTEFQPKRDLLLTHTYHLPERTLLGEWSLLIKHGYNFEQNTTSTFLVDKYVIPRFKVNLSVPDYVLSNFSKILCTVAASFVNQQPVEGVVVFQFGIKQEVGDVSWFTSSKSPVLLEGGDAAFTLERDQLQPFIGSSRLDALFASHGRLVVKATVTEEATGAKESAESDKTVFSRTPYVISLRKNQRSFKPGTKIYIIAEVTYVNGNPARYVPMKIKLPSGKTEEATTDSNGVATFFIPTSNNDGVLSVEVATNDQRYPNEYEARERLELVPYKDFSKGFIAIQRKDPKSVVKANGLYEAVLFIHRFDKITSSVYYAVLSKGRVQLVKRLPDGRRIEENIVIPVTPEMTPSFRVVVFAVLDGRVVTDSIYVNAQPACTDTSNVTLGRTNLGTSEPMALETVVVTGTPGTLVGLLGVDQALYLLRKKDLLTRDTLFQSLDSKDLGCGAGGGVDAAEALSSSGVVLLTRNDVSNTLRSDISCHEHRRRKREAANNILEEYENETLRMCCSRGQRKDKLLRSCADRVDILKKYMELGNPNIKQDCIDAFKRCCLLADDSTSGRSRGADTELTDELSEGTTQIREDFRETWLFNNVAIGADGRAELQASLPSSITTWEVSAVSVSPSGGVCATDPLEILAMKKFFVEVNVPYSVVKNEQIEIPATVYNYGQRPVEARVVLLGTSDICSGAKLGKPSAIRKLSIPPGRGRTAIFPVVPLAAGVRHIHVKAVSSSGESDAVKVELNVRPPGITKTRSFAVVLDPRNTQGRSERDFHESYTAIHNSNDTQVVDIRRPHPDNLLPNTEHCEIDIVGDGVGAILETVVKQPGEVIIRTSDCGEQATSKLELALYAYEYFKTTKRISFGDEYKSLKFFRDAYNQILQYRKLEDGSFSVFKHRPSSLWLTAYVVRTLCQARKAIMIDEAVITSGLRYIASKQRMDGEFTEQKSKFYNQEQSWRHERLVAQLQHPAAMTAYTLITLEVCDAEGFAVPSRSKQRAAAFVEQHVQQGDTPGGLALAAYALSLAKSPGRQNVIQLLRDSVILDQGERHVPESTVIVSSQATAYAIMTFVNELEDINYVTSLVQWLARRMSPRGSLQTTQDTALALQALTRYAAYAKGNSLDLSCQVTLSNNKYFTENVRIKRDNATVLNKIEIDQPSEKIFVNVKGSGTGILYFNYTYNVKVPDDICKFNITANLEQKHLSQFEIVTRVSRSTEDGNVRRQNPKPDYRMEVCASPNEDTPDGMVIFEVGLLTGFKANVTDLEKLVSEGKIDLFAVSSRKVDIYVPSIPRNTTTCVNFAVEQEFTVGQLQSSHVKVYAYYEPDFSCERLYTPNKTSPMLKFHCDQENRDVCTCAEGGCPPADPLSKFLRNKEDEFFEEMEQHELLREFACDEVDYVWKGKAKRNVTTDGFIEVTFLITEILKPGHEDELENKIRRIKARDHCAATFNMPDDTEFIIMGKDSTYVEEDEFKQKQFLYMIDSSSLVFPTTQKNRKKHKLVSWFKQQFSNETTRCYS</sequence>
<organism evidence="7">
    <name type="scientific">Rhipicephalus appendiculatus</name>
    <name type="common">Brown ear tick</name>
    <dbReference type="NCBI Taxonomy" id="34631"/>
    <lineage>
        <taxon>Eukaryota</taxon>
        <taxon>Metazoa</taxon>
        <taxon>Ecdysozoa</taxon>
        <taxon>Arthropoda</taxon>
        <taxon>Chelicerata</taxon>
        <taxon>Arachnida</taxon>
        <taxon>Acari</taxon>
        <taxon>Parasitiformes</taxon>
        <taxon>Ixodida</taxon>
        <taxon>Ixodoidea</taxon>
        <taxon>Ixodidae</taxon>
        <taxon>Rhipicephalinae</taxon>
        <taxon>Rhipicephalus</taxon>
        <taxon>Rhipicephalus</taxon>
    </lineage>
</organism>
<dbReference type="Gene3D" id="2.60.40.690">
    <property type="entry name" value="Alpha-macroglobulin, receptor-binding domain"/>
    <property type="match status" value="1"/>
</dbReference>